<name>A0A6P8B3L4_PYRGI</name>
<keyword evidence="1" id="KW-1185">Reference proteome</keyword>
<accession>A0A6P8B3L4</accession>
<sequence length="123" mass="13355">MIEAPSATSPQHHREWQQEAHFFASRLPVVAGTGREESVGDGWQFFFPSAQLLEGRTCTLTCQPRHGLLALRASCTASRTTDGGRSGQIVNIQKATSEQQSPVARLVLVLVWSTAVLTPRAGL</sequence>
<dbReference type="GeneID" id="41961872"/>
<protein>
    <submittedName>
        <fullName evidence="2">Uncharacterized protein</fullName>
    </submittedName>
</protein>
<organism evidence="1 2">
    <name type="scientific">Pyricularia grisea</name>
    <name type="common">Crabgrass-specific blast fungus</name>
    <name type="synonym">Magnaporthe grisea</name>
    <dbReference type="NCBI Taxonomy" id="148305"/>
    <lineage>
        <taxon>Eukaryota</taxon>
        <taxon>Fungi</taxon>
        <taxon>Dikarya</taxon>
        <taxon>Ascomycota</taxon>
        <taxon>Pezizomycotina</taxon>
        <taxon>Sordariomycetes</taxon>
        <taxon>Sordariomycetidae</taxon>
        <taxon>Magnaporthales</taxon>
        <taxon>Pyriculariaceae</taxon>
        <taxon>Pyricularia</taxon>
    </lineage>
</organism>
<gene>
    <name evidence="2" type="ORF">PgNI_06945</name>
</gene>
<reference evidence="2" key="1">
    <citation type="journal article" date="2019" name="Mol. Biol. Evol.">
        <title>Blast fungal genomes show frequent chromosomal changes, gene gains and losses, and effector gene turnover.</title>
        <authorList>
            <person name="Gomez Luciano L.B."/>
            <person name="Jason Tsai I."/>
            <person name="Chuma I."/>
            <person name="Tosa Y."/>
            <person name="Chen Y.H."/>
            <person name="Li J.Y."/>
            <person name="Li M.Y."/>
            <person name="Jade Lu M.Y."/>
            <person name="Nakayashiki H."/>
            <person name="Li W.H."/>
        </authorList>
    </citation>
    <scope>NUCLEOTIDE SEQUENCE</scope>
    <source>
        <strain evidence="2">NI907</strain>
    </source>
</reference>
<evidence type="ECO:0000313" key="1">
    <source>
        <dbReference type="Proteomes" id="UP000515153"/>
    </source>
</evidence>
<dbReference type="RefSeq" id="XP_030981609.1">
    <property type="nucleotide sequence ID" value="XM_031126963.1"/>
</dbReference>
<proteinExistence type="predicted"/>
<evidence type="ECO:0000313" key="2">
    <source>
        <dbReference type="RefSeq" id="XP_030981609.1"/>
    </source>
</evidence>
<dbReference type="AlphaFoldDB" id="A0A6P8B3L4"/>
<dbReference type="Proteomes" id="UP000515153">
    <property type="component" value="Unplaced"/>
</dbReference>
<reference evidence="2" key="2">
    <citation type="submission" date="2019-10" db="EMBL/GenBank/DDBJ databases">
        <authorList>
            <consortium name="NCBI Genome Project"/>
        </authorList>
    </citation>
    <scope>NUCLEOTIDE SEQUENCE</scope>
    <source>
        <strain evidence="2">NI907</strain>
    </source>
</reference>
<reference evidence="2" key="3">
    <citation type="submission" date="2025-08" db="UniProtKB">
        <authorList>
            <consortium name="RefSeq"/>
        </authorList>
    </citation>
    <scope>IDENTIFICATION</scope>
    <source>
        <strain evidence="2">NI907</strain>
    </source>
</reference>
<dbReference type="KEGG" id="pgri:PgNI_06945"/>